<proteinExistence type="predicted"/>
<dbReference type="Proteomes" id="UP000694402">
    <property type="component" value="Unassembled WGS sequence"/>
</dbReference>
<evidence type="ECO:0000313" key="7">
    <source>
        <dbReference type="Ensembl" id="ENSOTSP00005062666.2"/>
    </source>
</evidence>
<dbReference type="Ensembl" id="ENSOTST00005068151.2">
    <property type="protein sequence ID" value="ENSOTSP00005062666.2"/>
    <property type="gene ID" value="ENSOTSG00005029991.2"/>
</dbReference>
<keyword evidence="8" id="KW-1185">Reference proteome</keyword>
<dbReference type="InterPro" id="IPR024608">
    <property type="entry name" value="SARA-like_SBD"/>
</dbReference>
<feature type="compositionally biased region" description="Polar residues" evidence="5">
    <location>
        <begin position="769"/>
        <end position="782"/>
    </location>
</feature>
<dbReference type="InterPro" id="IPR013083">
    <property type="entry name" value="Znf_RING/FYVE/PHD"/>
</dbReference>
<name>A0A8C8HJD4_ONCTS</name>
<dbReference type="Gene3D" id="3.30.1360.220">
    <property type="entry name" value="Domain of unknown function (DUF3480), N-terminal subdomain"/>
    <property type="match status" value="1"/>
</dbReference>
<feature type="compositionally biased region" description="Polar residues" evidence="5">
    <location>
        <begin position="331"/>
        <end position="340"/>
    </location>
</feature>
<reference evidence="7" key="1">
    <citation type="submission" date="2025-08" db="UniProtKB">
        <authorList>
            <consortium name="Ensembl"/>
        </authorList>
    </citation>
    <scope>IDENTIFICATION</scope>
</reference>
<dbReference type="SMART" id="SM01422">
    <property type="entry name" value="SARA"/>
    <property type="match status" value="1"/>
</dbReference>
<evidence type="ECO:0000313" key="8">
    <source>
        <dbReference type="Proteomes" id="UP000694402"/>
    </source>
</evidence>
<evidence type="ECO:0000256" key="2">
    <source>
        <dbReference type="ARBA" id="ARBA00022771"/>
    </source>
</evidence>
<reference evidence="7" key="2">
    <citation type="submission" date="2025-09" db="UniProtKB">
        <authorList>
            <consortium name="Ensembl"/>
        </authorList>
    </citation>
    <scope>IDENTIFICATION</scope>
</reference>
<feature type="compositionally biased region" description="Low complexity" evidence="5">
    <location>
        <begin position="71"/>
        <end position="83"/>
    </location>
</feature>
<dbReference type="GO" id="GO:0016197">
    <property type="term" value="P:endosomal transport"/>
    <property type="evidence" value="ECO:0007669"/>
    <property type="project" value="TreeGrafter"/>
</dbReference>
<dbReference type="Pfam" id="PF11979">
    <property type="entry name" value="SARA_C"/>
    <property type="match status" value="1"/>
</dbReference>
<dbReference type="Gene3D" id="4.10.720.10">
    <property type="entry name" value="Smad anchor for receptor activation, Smad-binding domain"/>
    <property type="match status" value="1"/>
</dbReference>
<dbReference type="GO" id="GO:0031901">
    <property type="term" value="C:early endosome membrane"/>
    <property type="evidence" value="ECO:0007669"/>
    <property type="project" value="TreeGrafter"/>
</dbReference>
<dbReference type="GeneTree" id="ENSGT00940000154290"/>
<keyword evidence="3" id="KW-0862">Zinc</keyword>
<feature type="region of interest" description="Disordered" evidence="5">
    <location>
        <begin position="371"/>
        <end position="394"/>
    </location>
</feature>
<dbReference type="GO" id="GO:0008270">
    <property type="term" value="F:zinc ion binding"/>
    <property type="evidence" value="ECO:0007669"/>
    <property type="project" value="UniProtKB-KW"/>
</dbReference>
<keyword evidence="2 4" id="KW-0863">Zinc-finger</keyword>
<dbReference type="Pfam" id="PF11409">
    <property type="entry name" value="SARA"/>
    <property type="match status" value="1"/>
</dbReference>
<evidence type="ECO:0000256" key="1">
    <source>
        <dbReference type="ARBA" id="ARBA00022723"/>
    </source>
</evidence>
<dbReference type="Pfam" id="PF01363">
    <property type="entry name" value="FYVE"/>
    <property type="match status" value="1"/>
</dbReference>
<feature type="region of interest" description="Disordered" evidence="5">
    <location>
        <begin position="308"/>
        <end position="340"/>
    </location>
</feature>
<dbReference type="Gene3D" id="3.30.500.40">
    <property type="match status" value="1"/>
</dbReference>
<dbReference type="InterPro" id="IPR000306">
    <property type="entry name" value="Znf_FYVE"/>
</dbReference>
<dbReference type="InterPro" id="IPR011011">
    <property type="entry name" value="Znf_FYVE_PHD"/>
</dbReference>
<evidence type="ECO:0000256" key="5">
    <source>
        <dbReference type="SAM" id="MobiDB-lite"/>
    </source>
</evidence>
<feature type="domain" description="FYVE-type" evidence="6">
    <location>
        <begin position="627"/>
        <end position="685"/>
    </location>
</feature>
<feature type="region of interest" description="Disordered" evidence="5">
    <location>
        <begin position="769"/>
        <end position="793"/>
    </location>
</feature>
<evidence type="ECO:0000259" key="6">
    <source>
        <dbReference type="PROSITE" id="PS50178"/>
    </source>
</evidence>
<feature type="compositionally biased region" description="Low complexity" evidence="5">
    <location>
        <begin position="492"/>
        <end position="503"/>
    </location>
</feature>
<dbReference type="FunFam" id="4.10.720.10:FF:000001">
    <property type="entry name" value="Zinc finger, FYVE domain-containing 9a"/>
    <property type="match status" value="1"/>
</dbReference>
<feature type="region of interest" description="Disordered" evidence="5">
    <location>
        <begin position="207"/>
        <end position="241"/>
    </location>
</feature>
<dbReference type="InterPro" id="IPR022557">
    <property type="entry name" value="SARA-like_C"/>
</dbReference>
<dbReference type="CDD" id="cd15729">
    <property type="entry name" value="FYVE_endofin"/>
    <property type="match status" value="1"/>
</dbReference>
<dbReference type="PANTHER" id="PTHR46319">
    <property type="entry name" value="ZINC FINGER FYVE DOMAIN-CONTAINING PROTEIN"/>
    <property type="match status" value="1"/>
</dbReference>
<feature type="region of interest" description="Disordered" evidence="5">
    <location>
        <begin position="415"/>
        <end position="623"/>
    </location>
</feature>
<evidence type="ECO:0000256" key="4">
    <source>
        <dbReference type="PROSITE-ProRule" id="PRU00091"/>
    </source>
</evidence>
<sequence length="1352" mass="145117">MDSFFKAAVCDLDKLLDDFELNTDEHECRSVSLSPPSYPGHSLGAQGFLPEPSKVPVPHSLPDLNSLHYGSASSSPDHPSPSSVECDTKARPLTGVDLLSSVDGRGSAKSSAPPCPDRALKPVCDLVSDTGSAHLLQANSHTAFIKLDVAESRLEEELLVDFTSPVVALPREVLLGLDSGGYAASLSLLDVILPAAVERACEPTNPLLLRNSESGETEGEEAGIELAEAESSGSCTGQEPNSEDCSGFVSESPSALSCLPLAVSMCRALVASKNPEEAMGGGLDVANAVPTENLEAESLSVSEVQGEVNLPENPGTVEDCTSPDSAPEDLSVQSPNTESPEMTTMPFHLAVSDPPVSQVSFSQVEVQLAPMSPEVPASPPSEPSLSPVDPPEFGFEYLPESDQAGLLVTDEELDAFLRGEAQGEEDQGVPHCERPGENLQDEGFSELNGDLEERLVEEELQSYSRSRGEGLAYPDSDRTSSASAEGSVSLAPSMPSQDPSSPSNLPPPYFGGARPKQLHCQATRAPPAVGEDQGPSSPTDSTDAGEEVDQSPSPPSPNLAQDPSKLGVPCPGYSPTEPYVSSVGYNELSEPPPYPGEPAEEGSGSSEGREVEDENGLGCKQPPWVPDSEAPNCMKCWQKFTFTRRRHHCRACGKVYCAMCCNRKCKLKYLDKEARVCVICFETIHRTQALERMMSPTGPSPNPNVPSEYCSTIPPLQQARAAGTLNSPPPTVMVPVSVLKTPCCPREQKRVWFADGILPNGEVADTTRLSVTGRRSSQESSPVTPPTVRGGLEVVRPPVSGPWDYSLLCGLGSCVERGPSLLPEDDEGLPPLLITTGEEEGGGDLLVEERPAPCQILLLLEEGGPRPLTFVLNANLLVNVKLVSYCSRKCWCLGSSGLQTVGQREVVFILECLSEERSLPKDLFTLYLSIYQDAQRGKFVEELGNVAFTGSFLGSKEHGGVLFFSPTFQALEGLCLPPQPFLCGLLIQRLEVPWAKVFPLRLLLRLGAEHSVYPSTLVSVRFRETVFRETGHTIMNLLADLRNYQYSLPAVEGLRIHMEMGHSYIDIPKSSFTEMLKVVNASNEHVISVGAGFSSEADSHLVCFQNDEGNYQSQANSQPGKTRTVTGASFVVFNGALKASSGFIAKSSIVEDGLMVQIPPETMEALRAALRLQTDFHIPCGKADGGELRDNITVRWVDWSAPVNAGVTSGVDGKPLEGVHSVRIQQDTEFESDGRTIRCTEVFYVLKNPDVILSAVLPSCCVFQREMAVASCSALTPHLSVLSASGINSLALRVSTQTDMVEYQAGSGGRLLPQRYMNELDSALIPVIHGGLASVPQTAMDMEFIFYITHTI</sequence>
<dbReference type="PANTHER" id="PTHR46319:SF1">
    <property type="entry name" value="ZINC FINGER FYVE DOMAIN-CONTAINING PROTEIN 16"/>
    <property type="match status" value="1"/>
</dbReference>
<evidence type="ECO:0000256" key="3">
    <source>
        <dbReference type="ARBA" id="ARBA00022833"/>
    </source>
</evidence>
<protein>
    <recommendedName>
        <fullName evidence="6">FYVE-type domain-containing protein</fullName>
    </recommendedName>
</protein>
<dbReference type="SMART" id="SM01421">
    <property type="entry name" value="DUF3480"/>
    <property type="match status" value="1"/>
</dbReference>
<dbReference type="InterPro" id="IPR017455">
    <property type="entry name" value="Znf_FYVE-rel"/>
</dbReference>
<dbReference type="PROSITE" id="PS50178">
    <property type="entry name" value="ZF_FYVE"/>
    <property type="match status" value="1"/>
</dbReference>
<dbReference type="SUPFAM" id="SSF57903">
    <property type="entry name" value="FYVE/PHD zinc finger"/>
    <property type="match status" value="1"/>
</dbReference>
<dbReference type="InterPro" id="IPR037145">
    <property type="entry name" value="SARA_Smad-bd_sf"/>
</dbReference>
<dbReference type="SMART" id="SM00064">
    <property type="entry name" value="FYVE"/>
    <property type="match status" value="1"/>
</dbReference>
<dbReference type="FunFam" id="3.30.40.10:FF:000084">
    <property type="entry name" value="Zinc finger, FYVE domain-containing 9b"/>
    <property type="match status" value="1"/>
</dbReference>
<gene>
    <name evidence="7" type="primary">LOC112230768</name>
</gene>
<dbReference type="Gene3D" id="3.30.40.10">
    <property type="entry name" value="Zinc/RING finger domain, C3HC4 (zinc finger)"/>
    <property type="match status" value="1"/>
</dbReference>
<feature type="region of interest" description="Disordered" evidence="5">
    <location>
        <begin position="29"/>
        <end position="87"/>
    </location>
</feature>
<keyword evidence="1" id="KW-0479">Metal-binding</keyword>
<accession>A0A8C8HJD4</accession>
<feature type="compositionally biased region" description="Low complexity" evidence="5">
    <location>
        <begin position="224"/>
        <end position="234"/>
    </location>
</feature>
<organism evidence="7 8">
    <name type="scientific">Oncorhynchus tshawytscha</name>
    <name type="common">Chinook salmon</name>
    <name type="synonym">Salmo tshawytscha</name>
    <dbReference type="NCBI Taxonomy" id="74940"/>
    <lineage>
        <taxon>Eukaryota</taxon>
        <taxon>Metazoa</taxon>
        <taxon>Chordata</taxon>
        <taxon>Craniata</taxon>
        <taxon>Vertebrata</taxon>
        <taxon>Euteleostomi</taxon>
        <taxon>Actinopterygii</taxon>
        <taxon>Neopterygii</taxon>
        <taxon>Teleostei</taxon>
        <taxon>Protacanthopterygii</taxon>
        <taxon>Salmoniformes</taxon>
        <taxon>Salmonidae</taxon>
        <taxon>Salmoninae</taxon>
        <taxon>Oncorhynchus</taxon>
    </lineage>
</organism>